<organism evidence="2 3">
    <name type="scientific">Acrobeloides nanus</name>
    <dbReference type="NCBI Taxonomy" id="290746"/>
    <lineage>
        <taxon>Eukaryota</taxon>
        <taxon>Metazoa</taxon>
        <taxon>Ecdysozoa</taxon>
        <taxon>Nematoda</taxon>
        <taxon>Chromadorea</taxon>
        <taxon>Rhabditida</taxon>
        <taxon>Tylenchina</taxon>
        <taxon>Cephalobomorpha</taxon>
        <taxon>Cephaloboidea</taxon>
        <taxon>Cephalobidae</taxon>
        <taxon>Acrobeloides</taxon>
    </lineage>
</organism>
<evidence type="ECO:0000259" key="1">
    <source>
        <dbReference type="Pfam" id="PF10551"/>
    </source>
</evidence>
<evidence type="ECO:0000313" key="3">
    <source>
        <dbReference type="WBParaSite" id="ACRNAN_scaffold24971.g25074.t1"/>
    </source>
</evidence>
<feature type="domain" description="MULE transposase" evidence="1">
    <location>
        <begin position="10"/>
        <end position="81"/>
    </location>
</feature>
<proteinExistence type="predicted"/>
<dbReference type="Pfam" id="PF10551">
    <property type="entry name" value="MULE"/>
    <property type="match status" value="1"/>
</dbReference>
<dbReference type="InterPro" id="IPR018289">
    <property type="entry name" value="MULE_transposase_dom"/>
</dbReference>
<name>A0A914DEF7_9BILA</name>
<protein>
    <submittedName>
        <fullName evidence="3">MULE transposase domain-containing protein</fullName>
    </submittedName>
</protein>
<reference evidence="3" key="1">
    <citation type="submission" date="2022-11" db="UniProtKB">
        <authorList>
            <consortium name="WormBaseParasite"/>
        </authorList>
    </citation>
    <scope>IDENTIFICATION</scope>
</reference>
<dbReference type="AlphaFoldDB" id="A0A914DEF7"/>
<keyword evidence="2" id="KW-1185">Reference proteome</keyword>
<evidence type="ECO:0000313" key="2">
    <source>
        <dbReference type="Proteomes" id="UP000887540"/>
    </source>
</evidence>
<dbReference type="Proteomes" id="UP000887540">
    <property type="component" value="Unplaced"/>
</dbReference>
<sequence>MDFLRSQGLLQADSTYKTNVNNFPIGVIGTSDVNQRFFPGGVSLFSEESTWSYEALFNAIKALGVIPEHMLGDGCDAISAAV</sequence>
<accession>A0A914DEF7</accession>
<dbReference type="WBParaSite" id="ACRNAN_scaffold24971.g25074.t1">
    <property type="protein sequence ID" value="ACRNAN_scaffold24971.g25074.t1"/>
    <property type="gene ID" value="ACRNAN_scaffold24971.g25074"/>
</dbReference>